<dbReference type="EMBL" id="FWEV01000001">
    <property type="protein sequence ID" value="SLM27361.1"/>
    <property type="molecule type" value="Genomic_DNA"/>
</dbReference>
<feature type="compositionally biased region" description="Basic and acidic residues" evidence="10">
    <location>
        <begin position="285"/>
        <end position="294"/>
    </location>
</feature>
<keyword evidence="9" id="KW-0175">Coiled coil</keyword>
<evidence type="ECO:0000256" key="6">
    <source>
        <dbReference type="ARBA" id="ARBA00022917"/>
    </source>
</evidence>
<dbReference type="RefSeq" id="WP_080799593.1">
    <property type="nucleotide sequence ID" value="NZ_LT828540.1"/>
</dbReference>
<dbReference type="Pfam" id="PF03462">
    <property type="entry name" value="PCRF"/>
    <property type="match status" value="1"/>
</dbReference>
<dbReference type="AlphaFoldDB" id="A0A1W1H4G1"/>
<organism evidence="12 13">
    <name type="scientific">Desulfamplus magnetovallimortis</name>
    <dbReference type="NCBI Taxonomy" id="1246637"/>
    <lineage>
        <taxon>Bacteria</taxon>
        <taxon>Pseudomonadati</taxon>
        <taxon>Thermodesulfobacteriota</taxon>
        <taxon>Desulfobacteria</taxon>
        <taxon>Desulfobacterales</taxon>
        <taxon>Desulfobacteraceae</taxon>
        <taxon>Desulfamplus</taxon>
    </lineage>
</organism>
<dbReference type="PROSITE" id="PS00745">
    <property type="entry name" value="RF_PROK_I"/>
    <property type="match status" value="1"/>
</dbReference>
<accession>A0A1W1H4G1</accession>
<dbReference type="PANTHER" id="PTHR43804">
    <property type="entry name" value="LD18447P"/>
    <property type="match status" value="1"/>
</dbReference>
<evidence type="ECO:0000313" key="13">
    <source>
        <dbReference type="Proteomes" id="UP000191931"/>
    </source>
</evidence>
<dbReference type="FunFam" id="3.30.70.1660:FF:000002">
    <property type="entry name" value="Peptide chain release factor 1"/>
    <property type="match status" value="1"/>
</dbReference>
<dbReference type="FunFam" id="3.30.160.20:FF:000004">
    <property type="entry name" value="Peptide chain release factor 1"/>
    <property type="match status" value="1"/>
</dbReference>
<dbReference type="Proteomes" id="UP000191931">
    <property type="component" value="Unassembled WGS sequence"/>
</dbReference>
<evidence type="ECO:0000256" key="10">
    <source>
        <dbReference type="SAM" id="MobiDB-lite"/>
    </source>
</evidence>
<dbReference type="Gene3D" id="6.10.140.1950">
    <property type="match status" value="1"/>
</dbReference>
<dbReference type="NCBIfam" id="NF001859">
    <property type="entry name" value="PRK00591.1"/>
    <property type="match status" value="1"/>
</dbReference>
<evidence type="ECO:0000313" key="12">
    <source>
        <dbReference type="EMBL" id="SLM27361.1"/>
    </source>
</evidence>
<evidence type="ECO:0000256" key="8">
    <source>
        <dbReference type="NCBIfam" id="TIGR00019"/>
    </source>
</evidence>
<feature type="coiled-coil region" evidence="9">
    <location>
        <begin position="58"/>
        <end position="93"/>
    </location>
</feature>
<evidence type="ECO:0000256" key="1">
    <source>
        <dbReference type="ARBA" id="ARBA00002986"/>
    </source>
</evidence>
<comment type="similarity">
    <text evidence="3 7">Belongs to the prokaryotic/mitochondrial release factor family.</text>
</comment>
<sequence>MITKLKGIEERFIKLEQLLSDPAVMGDQTKYQKYLKEHGELNKIVATFREYQDVYQQIADAKEMLKDSDADIREMARDELDLLEEKQDALTSSLKFLLMPKDPRDDKNVILEIRAGTGGEEAGLFAADLFRMYSRYAESRQWVVEVIESSESSAGGFKEVVAMIRGKGAFSSFKFESGIHRVQRVPETEAQGRVHTSAVTVAVLPEAEDVELDINPSEIKVDVFRSSGPGGQSVNTTDSAVRVTHLPTGIVATCQDEKSQIKNKIQAMKVLKARILDAMVREQEEKRAAQRKDQVGSGDRSGRIRTYNYPQGRMTDHRIGLTLYRLDTIMAGDIQEIVDELKTHYQAQLLKESH</sequence>
<name>A0A1W1H4G1_9BACT</name>
<dbReference type="SMART" id="SM00937">
    <property type="entry name" value="PCRF"/>
    <property type="match status" value="1"/>
</dbReference>
<evidence type="ECO:0000256" key="2">
    <source>
        <dbReference type="ARBA" id="ARBA00004496"/>
    </source>
</evidence>
<dbReference type="PANTHER" id="PTHR43804:SF7">
    <property type="entry name" value="LD18447P"/>
    <property type="match status" value="1"/>
</dbReference>
<dbReference type="InterPro" id="IPR050057">
    <property type="entry name" value="Prokaryotic/Mito_RF"/>
</dbReference>
<dbReference type="OrthoDB" id="9806673at2"/>
<comment type="function">
    <text evidence="1 7">Peptide chain release factor 1 directs the termination of translation in response to the peptide chain termination codons UAG and UAA.</text>
</comment>
<dbReference type="GO" id="GO:0016149">
    <property type="term" value="F:translation release factor activity, codon specific"/>
    <property type="evidence" value="ECO:0007669"/>
    <property type="project" value="UniProtKB-UniRule"/>
</dbReference>
<dbReference type="Gene3D" id="3.30.70.1660">
    <property type="match status" value="1"/>
</dbReference>
<keyword evidence="6 7" id="KW-0648">Protein biosynthesis</keyword>
<gene>
    <name evidence="7 12" type="primary">prfA</name>
    <name evidence="12" type="ORF">MTBBW1_10020</name>
</gene>
<proteinExistence type="inferred from homology"/>
<comment type="PTM">
    <text evidence="7">Methylated by PrmC. Methylation increases the termination efficiency of RF1.</text>
</comment>
<dbReference type="HAMAP" id="MF_00093">
    <property type="entry name" value="Rel_fac_1"/>
    <property type="match status" value="1"/>
</dbReference>
<feature type="domain" description="Prokaryotic-type class I peptide chain release factors" evidence="11">
    <location>
        <begin position="225"/>
        <end position="241"/>
    </location>
</feature>
<evidence type="ECO:0000256" key="7">
    <source>
        <dbReference type="HAMAP-Rule" id="MF_00093"/>
    </source>
</evidence>
<feature type="region of interest" description="Disordered" evidence="10">
    <location>
        <begin position="285"/>
        <end position="308"/>
    </location>
</feature>
<dbReference type="GO" id="GO:0005829">
    <property type="term" value="C:cytosol"/>
    <property type="evidence" value="ECO:0007669"/>
    <property type="project" value="UniProtKB-ARBA"/>
</dbReference>
<evidence type="ECO:0000256" key="9">
    <source>
        <dbReference type="SAM" id="Coils"/>
    </source>
</evidence>
<reference evidence="12 13" key="1">
    <citation type="submission" date="2017-03" db="EMBL/GenBank/DDBJ databases">
        <authorList>
            <person name="Afonso C.L."/>
            <person name="Miller P.J."/>
            <person name="Scott M.A."/>
            <person name="Spackman E."/>
            <person name="Goraichik I."/>
            <person name="Dimitrov K.M."/>
            <person name="Suarez D.L."/>
            <person name="Swayne D.E."/>
        </authorList>
    </citation>
    <scope>NUCLEOTIDE SEQUENCE [LARGE SCALE GENOMIC DNA]</scope>
    <source>
        <strain evidence="12">PRJEB14757</strain>
    </source>
</reference>
<dbReference type="STRING" id="1246637.MTBBW1_10020"/>
<keyword evidence="13" id="KW-1185">Reference proteome</keyword>
<keyword evidence="4 7" id="KW-0488">Methylation</keyword>
<dbReference type="InterPro" id="IPR005139">
    <property type="entry name" value="PCRF"/>
</dbReference>
<dbReference type="FunFam" id="3.30.70.1660:FF:000004">
    <property type="entry name" value="Peptide chain release factor 1"/>
    <property type="match status" value="1"/>
</dbReference>
<evidence type="ECO:0000259" key="11">
    <source>
        <dbReference type="PROSITE" id="PS00745"/>
    </source>
</evidence>
<dbReference type="NCBIfam" id="TIGR00019">
    <property type="entry name" value="prfA"/>
    <property type="match status" value="1"/>
</dbReference>
<evidence type="ECO:0000256" key="3">
    <source>
        <dbReference type="ARBA" id="ARBA00010835"/>
    </source>
</evidence>
<dbReference type="InterPro" id="IPR000352">
    <property type="entry name" value="Pep_chain_release_fac_I"/>
</dbReference>
<dbReference type="InterPro" id="IPR045853">
    <property type="entry name" value="Pep_chain_release_fac_I_sf"/>
</dbReference>
<dbReference type="Pfam" id="PF00472">
    <property type="entry name" value="RF-1"/>
    <property type="match status" value="1"/>
</dbReference>
<keyword evidence="5 7" id="KW-0963">Cytoplasm</keyword>
<evidence type="ECO:0000256" key="5">
    <source>
        <dbReference type="ARBA" id="ARBA00022490"/>
    </source>
</evidence>
<protein>
    <recommendedName>
        <fullName evidence="7 8">Peptide chain release factor 1</fullName>
        <shortName evidence="7">RF-1</shortName>
    </recommendedName>
</protein>
<dbReference type="Gene3D" id="3.30.160.20">
    <property type="match status" value="1"/>
</dbReference>
<evidence type="ECO:0000256" key="4">
    <source>
        <dbReference type="ARBA" id="ARBA00022481"/>
    </source>
</evidence>
<feature type="modified residue" description="N5-methylglutamine" evidence="7">
    <location>
        <position position="232"/>
    </location>
</feature>
<comment type="subcellular location">
    <subcellularLocation>
        <location evidence="2 7">Cytoplasm</location>
    </subcellularLocation>
</comment>
<dbReference type="SUPFAM" id="SSF75620">
    <property type="entry name" value="Release factor"/>
    <property type="match status" value="1"/>
</dbReference>
<dbReference type="InterPro" id="IPR004373">
    <property type="entry name" value="RF-1"/>
</dbReference>